<reference evidence="1 2" key="1">
    <citation type="journal article" date="2012" name="Mol. Biol. Evol.">
        <title>Genome reduction and co-evolution between the primary and secondary bacterial symbionts of psyllids.</title>
        <authorList>
            <person name="Sloan D.B."/>
            <person name="Moran N.A."/>
        </authorList>
    </citation>
    <scope>NUCLEOTIDE SEQUENCE [LARGE SCALE GENOMIC DNA]</scope>
    <source>
        <strain evidence="1 2">HC</strain>
    </source>
</reference>
<dbReference type="AlphaFoldDB" id="J3YQ78"/>
<dbReference type="EMBL" id="CP003543">
    <property type="protein sequence ID" value="AFP84038.1"/>
    <property type="molecule type" value="Genomic_DNA"/>
</dbReference>
<dbReference type="KEGG" id="crh:A353_0214"/>
<organism evidence="1 2">
    <name type="scientific">Candidatus Carsonella ruddii HC isolate Thao2000</name>
    <dbReference type="NCBI Taxonomy" id="1202538"/>
    <lineage>
        <taxon>Bacteria</taxon>
        <taxon>Pseudomonadati</taxon>
        <taxon>Pseudomonadota</taxon>
        <taxon>Gammaproteobacteria</taxon>
        <taxon>Oceanospirillales</taxon>
        <taxon>Halomonadaceae</taxon>
        <taxon>Zymobacter group</taxon>
        <taxon>Candidatus Carsonella</taxon>
    </lineage>
</organism>
<evidence type="ECO:0000313" key="1">
    <source>
        <dbReference type="EMBL" id="AFP84038.1"/>
    </source>
</evidence>
<dbReference type="Proteomes" id="UP000003934">
    <property type="component" value="Chromosome"/>
</dbReference>
<name>J3YQ78_CARRU</name>
<protein>
    <submittedName>
        <fullName evidence="1">Putative homoserine kinase</fullName>
    </submittedName>
</protein>
<proteinExistence type="predicted"/>
<sequence length="239" mass="29521">MYFIYYFYMIFKKHFFINKIKKILFGTNSKNFFLFQKKNTFFFSIINNFFLNNIKIIQNNFNYITKIIFNHKNVLLYKKINGVMFFFTKFNICLKLSFIISKLKIKNKIKNILKLFLFKNKNFIKFFIINKHNSKIFSHNDIFKDNILINGNFITSLIDFNNFSFFSYNNDLSNLFLEKTENFFYKKILILENNYIKNKFFIINIYNYIIKILILRKNKKKIIKKTKSYKNYLKKFFYK</sequence>
<dbReference type="GO" id="GO:0016301">
    <property type="term" value="F:kinase activity"/>
    <property type="evidence" value="ECO:0007669"/>
    <property type="project" value="UniProtKB-KW"/>
</dbReference>
<accession>J3YQ78</accession>
<evidence type="ECO:0000313" key="2">
    <source>
        <dbReference type="Proteomes" id="UP000003934"/>
    </source>
</evidence>
<dbReference type="HOGENOM" id="CLU_1127499_0_0_6"/>
<dbReference type="PATRIC" id="fig|1202538.3.peg.183"/>
<dbReference type="STRING" id="1202538.A353_0214"/>
<gene>
    <name evidence="1" type="primary">thrB</name>
    <name evidence="1" type="ORF">A353_0214</name>
</gene>
<keyword evidence="2" id="KW-1185">Reference proteome</keyword>
<keyword evidence="1" id="KW-0808">Transferase</keyword>
<dbReference type="InterPro" id="IPR011009">
    <property type="entry name" value="Kinase-like_dom_sf"/>
</dbReference>
<keyword evidence="1" id="KW-0418">Kinase</keyword>
<dbReference type="SUPFAM" id="SSF56112">
    <property type="entry name" value="Protein kinase-like (PK-like)"/>
    <property type="match status" value="2"/>
</dbReference>